<dbReference type="NCBIfam" id="TIGR00765">
    <property type="entry name" value="yihY_not_rbn"/>
    <property type="match status" value="1"/>
</dbReference>
<comment type="caution">
    <text evidence="7">The sequence shown here is derived from an EMBL/GenBank/DDBJ whole genome shotgun (WGS) entry which is preliminary data.</text>
</comment>
<keyword evidence="4 6" id="KW-1133">Transmembrane helix</keyword>
<comment type="subcellular location">
    <subcellularLocation>
        <location evidence="1">Cell membrane</location>
        <topology evidence="1">Multi-pass membrane protein</topology>
    </subcellularLocation>
</comment>
<dbReference type="InterPro" id="IPR017039">
    <property type="entry name" value="Virul_fac_BrkB"/>
</dbReference>
<name>A0A9D0YYA0_9FIRM</name>
<evidence type="ECO:0000256" key="6">
    <source>
        <dbReference type="SAM" id="Phobius"/>
    </source>
</evidence>
<keyword evidence="5 6" id="KW-0472">Membrane</keyword>
<evidence type="ECO:0000256" key="4">
    <source>
        <dbReference type="ARBA" id="ARBA00022989"/>
    </source>
</evidence>
<dbReference type="Proteomes" id="UP000886725">
    <property type="component" value="Unassembled WGS sequence"/>
</dbReference>
<feature type="transmembrane region" description="Helical" evidence="6">
    <location>
        <begin position="177"/>
        <end position="201"/>
    </location>
</feature>
<sequence>MKRFKKFRVRLHKLAKSVFKVTKLPEMKILPGQLAFFLLLSVIPMVALIGALMSIFGATGNVLQEAFANIIPDYVIDFFSSSSTLTMSSKLNYFIFFISAFVLASNGTSSLIIASNSIYHIKDAGFIERRVKSLVMMIILIALMLFVILVPALGDFIAQICRTIFDDNSLVDTIYTIYRVLQIPLSLFLIFFNIKLLYTLAPDTSIRSRDTTFGAMFTAIGWFLSSKVYSFYIVHFSHYNMFYGGLSNLLILLLWFYLLAYILVLGMALNASGIWHQVNGDEITIS</sequence>
<proteinExistence type="predicted"/>
<evidence type="ECO:0000313" key="7">
    <source>
        <dbReference type="EMBL" id="HIQ64466.1"/>
    </source>
</evidence>
<organism evidence="7 8">
    <name type="scientific">Candidatus Faecenecus gallistercoris</name>
    <dbReference type="NCBI Taxonomy" id="2840793"/>
    <lineage>
        <taxon>Bacteria</taxon>
        <taxon>Bacillati</taxon>
        <taxon>Bacillota</taxon>
        <taxon>Bacillota incertae sedis</taxon>
        <taxon>Candidatus Faecenecus</taxon>
    </lineage>
</organism>
<keyword evidence="2" id="KW-1003">Cell membrane</keyword>
<dbReference type="AlphaFoldDB" id="A0A9D0YYA0"/>
<gene>
    <name evidence="7" type="ORF">IAC85_01880</name>
</gene>
<feature type="transmembrane region" description="Helical" evidence="6">
    <location>
        <begin position="34"/>
        <end position="56"/>
    </location>
</feature>
<evidence type="ECO:0000256" key="2">
    <source>
        <dbReference type="ARBA" id="ARBA00022475"/>
    </source>
</evidence>
<dbReference type="EMBL" id="DVFU01000037">
    <property type="protein sequence ID" value="HIQ64466.1"/>
    <property type="molecule type" value="Genomic_DNA"/>
</dbReference>
<reference evidence="7" key="1">
    <citation type="submission" date="2020-10" db="EMBL/GenBank/DDBJ databases">
        <authorList>
            <person name="Gilroy R."/>
        </authorList>
    </citation>
    <scope>NUCLEOTIDE SEQUENCE</scope>
    <source>
        <strain evidence="7">CHK165-10780</strain>
    </source>
</reference>
<dbReference type="PANTHER" id="PTHR30213:SF0">
    <property type="entry name" value="UPF0761 MEMBRANE PROTEIN YIHY"/>
    <property type="match status" value="1"/>
</dbReference>
<evidence type="ECO:0000256" key="3">
    <source>
        <dbReference type="ARBA" id="ARBA00022692"/>
    </source>
</evidence>
<dbReference type="PANTHER" id="PTHR30213">
    <property type="entry name" value="INNER MEMBRANE PROTEIN YHJD"/>
    <property type="match status" value="1"/>
</dbReference>
<dbReference type="GO" id="GO:0005886">
    <property type="term" value="C:plasma membrane"/>
    <property type="evidence" value="ECO:0007669"/>
    <property type="project" value="UniProtKB-SubCell"/>
</dbReference>
<feature type="transmembrane region" description="Helical" evidence="6">
    <location>
        <begin position="93"/>
        <end position="114"/>
    </location>
</feature>
<reference evidence="7" key="2">
    <citation type="journal article" date="2021" name="PeerJ">
        <title>Extensive microbial diversity within the chicken gut microbiome revealed by metagenomics and culture.</title>
        <authorList>
            <person name="Gilroy R."/>
            <person name="Ravi A."/>
            <person name="Getino M."/>
            <person name="Pursley I."/>
            <person name="Horton D.L."/>
            <person name="Alikhan N.F."/>
            <person name="Baker D."/>
            <person name="Gharbi K."/>
            <person name="Hall N."/>
            <person name="Watson M."/>
            <person name="Adriaenssens E.M."/>
            <person name="Foster-Nyarko E."/>
            <person name="Jarju S."/>
            <person name="Secka A."/>
            <person name="Antonio M."/>
            <person name="Oren A."/>
            <person name="Chaudhuri R.R."/>
            <person name="La Ragione R."/>
            <person name="Hildebrand F."/>
            <person name="Pallen M.J."/>
        </authorList>
    </citation>
    <scope>NUCLEOTIDE SEQUENCE</scope>
    <source>
        <strain evidence="7">CHK165-10780</strain>
    </source>
</reference>
<dbReference type="Pfam" id="PF03631">
    <property type="entry name" value="Virul_fac_BrkB"/>
    <property type="match status" value="1"/>
</dbReference>
<dbReference type="PIRSF" id="PIRSF035875">
    <property type="entry name" value="RNase_BN"/>
    <property type="match status" value="1"/>
</dbReference>
<accession>A0A9D0YYA0</accession>
<evidence type="ECO:0000256" key="1">
    <source>
        <dbReference type="ARBA" id="ARBA00004651"/>
    </source>
</evidence>
<feature type="transmembrane region" description="Helical" evidence="6">
    <location>
        <begin position="246"/>
        <end position="269"/>
    </location>
</feature>
<evidence type="ECO:0000256" key="5">
    <source>
        <dbReference type="ARBA" id="ARBA00023136"/>
    </source>
</evidence>
<keyword evidence="3 6" id="KW-0812">Transmembrane</keyword>
<feature type="transmembrane region" description="Helical" evidence="6">
    <location>
        <begin position="134"/>
        <end position="157"/>
    </location>
</feature>
<evidence type="ECO:0000313" key="8">
    <source>
        <dbReference type="Proteomes" id="UP000886725"/>
    </source>
</evidence>
<feature type="transmembrane region" description="Helical" evidence="6">
    <location>
        <begin position="213"/>
        <end position="234"/>
    </location>
</feature>
<protein>
    <submittedName>
        <fullName evidence="7">YihY/virulence factor BrkB family protein</fullName>
    </submittedName>
</protein>